<comment type="caution">
    <text evidence="2">The sequence shown here is derived from an EMBL/GenBank/DDBJ whole genome shotgun (WGS) entry which is preliminary data.</text>
</comment>
<protein>
    <submittedName>
        <fullName evidence="2">MBL fold metallo-hydrolase</fullName>
    </submittedName>
</protein>
<evidence type="ECO:0000313" key="2">
    <source>
        <dbReference type="EMBL" id="MDW5598289.1"/>
    </source>
</evidence>
<accession>A0ABU4HZF1</accession>
<dbReference type="InterPro" id="IPR001279">
    <property type="entry name" value="Metallo-B-lactamas"/>
</dbReference>
<organism evidence="2 3">
    <name type="scientific">Conexibacter stalactiti</name>
    <dbReference type="NCBI Taxonomy" id="1940611"/>
    <lineage>
        <taxon>Bacteria</taxon>
        <taxon>Bacillati</taxon>
        <taxon>Actinomycetota</taxon>
        <taxon>Thermoleophilia</taxon>
        <taxon>Solirubrobacterales</taxon>
        <taxon>Conexibacteraceae</taxon>
        <taxon>Conexibacter</taxon>
    </lineage>
</organism>
<proteinExistence type="predicted"/>
<reference evidence="3" key="1">
    <citation type="submission" date="2023-07" db="EMBL/GenBank/DDBJ databases">
        <title>Conexibacter stalactiti sp. nov., isolated from stalactites in a lava cave and emended description of the genus Conexibacter.</title>
        <authorList>
            <person name="Lee S.D."/>
        </authorList>
    </citation>
    <scope>NUCLEOTIDE SEQUENCE [LARGE SCALE GENOMIC DNA]</scope>
    <source>
        <strain evidence="3">KCTC 39840</strain>
    </source>
</reference>
<dbReference type="Proteomes" id="UP001284601">
    <property type="component" value="Unassembled WGS sequence"/>
</dbReference>
<dbReference type="PANTHER" id="PTHR43546:SF8">
    <property type="entry name" value="METALLO-BETA-LACTAMASE DOMAIN-CONTAINING PROTEIN"/>
    <property type="match status" value="1"/>
</dbReference>
<sequence>MPRRVTWHGHATVLIETAAGARLLTDPILRGRVAHLRRHAPLPDRARLGAIDAVLVSHVHHDHLDRPTLKALAGPATTVVLPPGAGRLVRGMPFGGVRELTAGAQTEVGGSEVRAVPAWHAARRLPLRSRELEALGFLVDGIWFAGDTELNARMEELRGVAEVALIPVWGWGPSLGPGHLDPEEAARAIALVRPRVAIPIHWGTYLPYGLGRRHRHLLHAPALEFAAHVARLAPDVRVETLQPGGSIEL</sequence>
<feature type="domain" description="Metallo-beta-lactamase" evidence="1">
    <location>
        <begin position="22"/>
        <end position="202"/>
    </location>
</feature>
<gene>
    <name evidence="2" type="ORF">R7226_28280</name>
</gene>
<dbReference type="Gene3D" id="3.60.15.10">
    <property type="entry name" value="Ribonuclease Z/Hydroxyacylglutathione hydrolase-like"/>
    <property type="match status" value="1"/>
</dbReference>
<dbReference type="InterPro" id="IPR036866">
    <property type="entry name" value="RibonucZ/Hydroxyglut_hydro"/>
</dbReference>
<name>A0ABU4HZF1_9ACTN</name>
<keyword evidence="3" id="KW-1185">Reference proteome</keyword>
<dbReference type="Pfam" id="PF12706">
    <property type="entry name" value="Lactamase_B_2"/>
    <property type="match status" value="1"/>
</dbReference>
<dbReference type="InterPro" id="IPR050114">
    <property type="entry name" value="UPF0173_UPF0282_UlaG_hydrolase"/>
</dbReference>
<dbReference type="EMBL" id="JAWSTH010000131">
    <property type="protein sequence ID" value="MDW5598289.1"/>
    <property type="molecule type" value="Genomic_DNA"/>
</dbReference>
<dbReference type="SUPFAM" id="SSF56281">
    <property type="entry name" value="Metallo-hydrolase/oxidoreductase"/>
    <property type="match status" value="1"/>
</dbReference>
<evidence type="ECO:0000313" key="3">
    <source>
        <dbReference type="Proteomes" id="UP001284601"/>
    </source>
</evidence>
<dbReference type="RefSeq" id="WP_318600814.1">
    <property type="nucleotide sequence ID" value="NZ_JAWSTH010000131.1"/>
</dbReference>
<evidence type="ECO:0000259" key="1">
    <source>
        <dbReference type="Pfam" id="PF12706"/>
    </source>
</evidence>
<dbReference type="PANTHER" id="PTHR43546">
    <property type="entry name" value="UPF0173 METAL-DEPENDENT HYDROLASE MJ1163-RELATED"/>
    <property type="match status" value="1"/>
</dbReference>